<evidence type="ECO:0000313" key="3">
    <source>
        <dbReference type="EMBL" id="AEP09220.1"/>
    </source>
</evidence>
<sequence>MSDCTSGDGSKKRTVVSERWDVFACLCVIVCYIWLFSWSSIDIFIADKSRGEFGDKFGAINSLFSGFAFATLIYALFLQMEELRLQRDELKDTRAVLKEQKEEFSQQNENLKRQRFENTFFQMLENFSRVTLGLRGAVRTGNNSAVTEDFTGARMLHALVSCVHRGLKEQFMYRATTAPDKFNKNITNILRDEWIKSSERRVTVYLNMVLQIVDFIERENVKDEFSGDTTLYMNIFKCSLSIDEMEALYLFSPLHSDRRLAPLLKKYNFFDDVFECFSEKTQVFRFLH</sequence>
<dbReference type="InterPro" id="IPR031709">
    <property type="entry name" value="PutAbiC"/>
</dbReference>
<dbReference type="eggNOG" id="ENOG50318MF">
    <property type="taxonomic scope" value="Bacteria"/>
</dbReference>
<dbReference type="EMBL" id="CP002382">
    <property type="protein sequence ID" value="AEP09220.1"/>
    <property type="molecule type" value="Genomic_DNA"/>
</dbReference>
<gene>
    <name evidence="3" type="ordered locus">MICA_887</name>
</gene>
<evidence type="ECO:0000313" key="4">
    <source>
        <dbReference type="Proteomes" id="UP000009286"/>
    </source>
</evidence>
<dbReference type="Proteomes" id="UP000009286">
    <property type="component" value="Chromosome"/>
</dbReference>
<reference evidence="3 4" key="1">
    <citation type="journal article" date="2011" name="BMC Genomics">
        <title>Genomic insights into an obligate epibiotic bacterial predator: Micavibrio aeruginosavorus ARL-13.</title>
        <authorList>
            <person name="Wang Z."/>
            <person name="Kadouri D."/>
            <person name="Wu M."/>
        </authorList>
    </citation>
    <scope>NUCLEOTIDE SEQUENCE [LARGE SCALE GENOMIC DNA]</scope>
    <source>
        <strain evidence="3 4">ARL-13</strain>
    </source>
</reference>
<keyword evidence="2" id="KW-1133">Transmembrane helix</keyword>
<evidence type="ECO:0000256" key="2">
    <source>
        <dbReference type="SAM" id="Phobius"/>
    </source>
</evidence>
<dbReference type="KEGG" id="mai:MICA_887"/>
<dbReference type="RefSeq" id="WP_014102443.1">
    <property type="nucleotide sequence ID" value="NC_016026.1"/>
</dbReference>
<evidence type="ECO:0008006" key="5">
    <source>
        <dbReference type="Google" id="ProtNLM"/>
    </source>
</evidence>
<feature type="coiled-coil region" evidence="1">
    <location>
        <begin position="80"/>
        <end position="117"/>
    </location>
</feature>
<dbReference type="STRING" id="856793.MICA_887"/>
<protein>
    <recommendedName>
        <fullName evidence="5">Phage abortive infection protein</fullName>
    </recommendedName>
</protein>
<name>G2KSD6_MICAA</name>
<feature type="transmembrane region" description="Helical" evidence="2">
    <location>
        <begin position="20"/>
        <end position="37"/>
    </location>
</feature>
<feature type="transmembrane region" description="Helical" evidence="2">
    <location>
        <begin position="57"/>
        <end position="77"/>
    </location>
</feature>
<keyword evidence="2" id="KW-0812">Transmembrane</keyword>
<keyword evidence="1" id="KW-0175">Coiled coil</keyword>
<keyword evidence="4" id="KW-1185">Reference proteome</keyword>
<dbReference type="HOGENOM" id="CLU_965797_0_0_5"/>
<dbReference type="OrthoDB" id="6678638at2"/>
<accession>G2KSD6</accession>
<dbReference type="AlphaFoldDB" id="G2KSD6"/>
<keyword evidence="2" id="KW-0472">Membrane</keyword>
<proteinExistence type="predicted"/>
<organism evidence="3 4">
    <name type="scientific">Micavibrio aeruginosavorus (strain ARL-13)</name>
    <dbReference type="NCBI Taxonomy" id="856793"/>
    <lineage>
        <taxon>Bacteria</taxon>
        <taxon>Pseudomonadati</taxon>
        <taxon>Bdellovibrionota</taxon>
        <taxon>Bdellovibrionia</taxon>
        <taxon>Bdellovibrionales</taxon>
        <taxon>Pseudobdellovibrionaceae</taxon>
        <taxon>Micavibrio</taxon>
    </lineage>
</organism>
<evidence type="ECO:0000256" key="1">
    <source>
        <dbReference type="SAM" id="Coils"/>
    </source>
</evidence>
<dbReference type="Pfam" id="PF16872">
    <property type="entry name" value="putAbiC"/>
    <property type="match status" value="1"/>
</dbReference>